<reference evidence="5 6" key="1">
    <citation type="submission" date="2019-06" db="EMBL/GenBank/DDBJ databases">
        <title>Sequencing the genomes of 1000 actinobacteria strains.</title>
        <authorList>
            <person name="Klenk H.-P."/>
        </authorList>
    </citation>
    <scope>NUCLEOTIDE SEQUENCE [LARGE SCALE GENOMIC DNA]</scope>
    <source>
        <strain evidence="5 6">DSM 105492</strain>
    </source>
</reference>
<keyword evidence="3" id="KW-0812">Transmembrane</keyword>
<evidence type="ECO:0000256" key="2">
    <source>
        <dbReference type="RuleBase" id="RU003793"/>
    </source>
</evidence>
<dbReference type="AlphaFoldDB" id="A0A543FM01"/>
<feature type="transmembrane region" description="Helical" evidence="3">
    <location>
        <begin position="21"/>
        <end position="41"/>
    </location>
</feature>
<feature type="transmembrane region" description="Helical" evidence="3">
    <location>
        <begin position="232"/>
        <end position="251"/>
    </location>
</feature>
<proteinExistence type="inferred from homology"/>
<dbReference type="PANTHER" id="PTHR30487">
    <property type="entry name" value="TYPE 4 PREPILIN-LIKE PROTEINS LEADER PEPTIDE-PROCESSING ENZYME"/>
    <property type="match status" value="1"/>
</dbReference>
<evidence type="ECO:0000256" key="1">
    <source>
        <dbReference type="ARBA" id="ARBA00005801"/>
    </source>
</evidence>
<dbReference type="InterPro" id="IPR014032">
    <property type="entry name" value="Peptidase_A24A_bac"/>
</dbReference>
<dbReference type="InterPro" id="IPR050882">
    <property type="entry name" value="Prepilin_peptidase/N-MTase"/>
</dbReference>
<dbReference type="PANTHER" id="PTHR30487:SF0">
    <property type="entry name" value="PREPILIN LEADER PEPTIDASE_N-METHYLTRANSFERASE-RELATED"/>
    <property type="match status" value="1"/>
</dbReference>
<dbReference type="EMBL" id="VFPE01000001">
    <property type="protein sequence ID" value="TQM34890.1"/>
    <property type="molecule type" value="Genomic_DNA"/>
</dbReference>
<evidence type="ECO:0000256" key="3">
    <source>
        <dbReference type="SAM" id="Phobius"/>
    </source>
</evidence>
<dbReference type="Pfam" id="PF01478">
    <property type="entry name" value="Peptidase_A24"/>
    <property type="match status" value="1"/>
</dbReference>
<comment type="similarity">
    <text evidence="1 2">Belongs to the peptidase A24 family.</text>
</comment>
<evidence type="ECO:0000313" key="6">
    <source>
        <dbReference type="Proteomes" id="UP000320235"/>
    </source>
</evidence>
<comment type="caution">
    <text evidence="5">The sequence shown here is derived from an EMBL/GenBank/DDBJ whole genome shotgun (WGS) entry which is preliminary data.</text>
</comment>
<feature type="transmembrane region" description="Helical" evidence="3">
    <location>
        <begin position="152"/>
        <end position="172"/>
    </location>
</feature>
<protein>
    <submittedName>
        <fullName evidence="5">Leader peptidase (Prepilin peptidase)/N-methyltransferase</fullName>
    </submittedName>
</protein>
<dbReference type="PRINTS" id="PR00864">
    <property type="entry name" value="PREPILNPTASE"/>
</dbReference>
<gene>
    <name evidence="5" type="ORF">FB391_1185</name>
</gene>
<keyword evidence="3" id="KW-0472">Membrane</keyword>
<feature type="domain" description="Prepilin type IV endopeptidase peptidase" evidence="4">
    <location>
        <begin position="105"/>
        <end position="216"/>
    </location>
</feature>
<accession>A0A543FM01</accession>
<feature type="transmembrane region" description="Helical" evidence="3">
    <location>
        <begin position="61"/>
        <end position="82"/>
    </location>
</feature>
<feature type="transmembrane region" description="Helical" evidence="3">
    <location>
        <begin position="127"/>
        <end position="145"/>
    </location>
</feature>
<feature type="transmembrane region" description="Helical" evidence="3">
    <location>
        <begin position="94"/>
        <end position="115"/>
    </location>
</feature>
<keyword evidence="3" id="KW-1133">Transmembrane helix</keyword>
<keyword evidence="6" id="KW-1185">Reference proteome</keyword>
<dbReference type="GO" id="GO:0008168">
    <property type="term" value="F:methyltransferase activity"/>
    <property type="evidence" value="ECO:0007669"/>
    <property type="project" value="UniProtKB-KW"/>
</dbReference>
<dbReference type="GO" id="GO:0032259">
    <property type="term" value="P:methylation"/>
    <property type="evidence" value="ECO:0007669"/>
    <property type="project" value="UniProtKB-KW"/>
</dbReference>
<keyword evidence="5" id="KW-0489">Methyltransferase</keyword>
<dbReference type="Gene3D" id="1.20.120.1220">
    <property type="match status" value="1"/>
</dbReference>
<dbReference type="Proteomes" id="UP000320235">
    <property type="component" value="Unassembled WGS sequence"/>
</dbReference>
<dbReference type="GO" id="GO:0004190">
    <property type="term" value="F:aspartic-type endopeptidase activity"/>
    <property type="evidence" value="ECO:0007669"/>
    <property type="project" value="InterPro"/>
</dbReference>
<evidence type="ECO:0000313" key="5">
    <source>
        <dbReference type="EMBL" id="TQM34890.1"/>
    </source>
</evidence>
<dbReference type="InterPro" id="IPR000045">
    <property type="entry name" value="Prepilin_IV_endopep_pep"/>
</dbReference>
<keyword evidence="5" id="KW-0808">Transferase</keyword>
<dbReference type="GO" id="GO:0005886">
    <property type="term" value="C:plasma membrane"/>
    <property type="evidence" value="ECO:0007669"/>
    <property type="project" value="TreeGrafter"/>
</dbReference>
<feature type="transmembrane region" description="Helical" evidence="3">
    <location>
        <begin position="192"/>
        <end position="220"/>
    </location>
</feature>
<sequence>MFRRRVISRYPAGVPTALPPLLAVSAGVLGLLVGWAMTAMVDVAAPVDRSARGRGGTAARSSVVAVVTGMAFAVVTWTALTSPATLGVSSSEPLALALVAVAFLSFAAISVALTAIDVGAHRLPNRIVLPSFAVAGVLFAIAAGVQREWDSLLRAAIGMTVLYTFYFVLRLVGRGGMGGGDVKLAGVIGIHLGWVGWGALAVGASAAFLYGGLFGVALLLLRRAGRKTAIPFGPWMILGAWTGVFAGEAVWDWYLGFLTGS</sequence>
<organism evidence="5 6">
    <name type="scientific">Microbacterium kyungheense</name>
    <dbReference type="NCBI Taxonomy" id="1263636"/>
    <lineage>
        <taxon>Bacteria</taxon>
        <taxon>Bacillati</taxon>
        <taxon>Actinomycetota</taxon>
        <taxon>Actinomycetes</taxon>
        <taxon>Micrococcales</taxon>
        <taxon>Microbacteriaceae</taxon>
        <taxon>Microbacterium</taxon>
    </lineage>
</organism>
<evidence type="ECO:0000259" key="4">
    <source>
        <dbReference type="Pfam" id="PF01478"/>
    </source>
</evidence>
<name>A0A543FM01_9MICO</name>
<dbReference type="GO" id="GO:0006465">
    <property type="term" value="P:signal peptide processing"/>
    <property type="evidence" value="ECO:0007669"/>
    <property type="project" value="TreeGrafter"/>
</dbReference>